<dbReference type="EMBL" id="BPLQ01011974">
    <property type="protein sequence ID" value="GIY61731.1"/>
    <property type="molecule type" value="Genomic_DNA"/>
</dbReference>
<sequence>MRCVSKSQSNHASPNEIEIEVGERGLGGREKERVLRFQSFGGNMQMRWNNAIKGRISSKGELAVPQNVNYRLSSLACRLVHQEESLGEASPAFNRKGVGVSVEVRYLPFFPWRTSTGKIAVSYNNPTRPNLEVVQLSPESFLCGFSRAIFSFSGITRHPMIAC</sequence>
<organism evidence="1 2">
    <name type="scientific">Caerostris darwini</name>
    <dbReference type="NCBI Taxonomy" id="1538125"/>
    <lineage>
        <taxon>Eukaryota</taxon>
        <taxon>Metazoa</taxon>
        <taxon>Ecdysozoa</taxon>
        <taxon>Arthropoda</taxon>
        <taxon>Chelicerata</taxon>
        <taxon>Arachnida</taxon>
        <taxon>Araneae</taxon>
        <taxon>Araneomorphae</taxon>
        <taxon>Entelegynae</taxon>
        <taxon>Araneoidea</taxon>
        <taxon>Araneidae</taxon>
        <taxon>Caerostris</taxon>
    </lineage>
</organism>
<evidence type="ECO:0000313" key="2">
    <source>
        <dbReference type="Proteomes" id="UP001054837"/>
    </source>
</evidence>
<name>A0AAV4UUZ8_9ARAC</name>
<reference evidence="1 2" key="1">
    <citation type="submission" date="2021-06" db="EMBL/GenBank/DDBJ databases">
        <title>Caerostris darwini draft genome.</title>
        <authorList>
            <person name="Kono N."/>
            <person name="Arakawa K."/>
        </authorList>
    </citation>
    <scope>NUCLEOTIDE SEQUENCE [LARGE SCALE GENOMIC DNA]</scope>
</reference>
<evidence type="ECO:0000313" key="1">
    <source>
        <dbReference type="EMBL" id="GIY61731.1"/>
    </source>
</evidence>
<keyword evidence="2" id="KW-1185">Reference proteome</keyword>
<dbReference type="AlphaFoldDB" id="A0AAV4UUZ8"/>
<comment type="caution">
    <text evidence="1">The sequence shown here is derived from an EMBL/GenBank/DDBJ whole genome shotgun (WGS) entry which is preliminary data.</text>
</comment>
<gene>
    <name evidence="1" type="ORF">CDAR_36621</name>
</gene>
<dbReference type="Proteomes" id="UP001054837">
    <property type="component" value="Unassembled WGS sequence"/>
</dbReference>
<accession>A0AAV4UUZ8</accession>
<proteinExistence type="predicted"/>
<protein>
    <submittedName>
        <fullName evidence="1">Uncharacterized protein</fullName>
    </submittedName>
</protein>